<sequence length="252" mass="27284">MKPGESIDHFSTFGWLAELSPHRESHVNRSRTLPVAVVSLTAATALLLTGCGGGDDKDSGKDKIAGADDGGAKSASPSAKKSETPAIDRPEMKLPSDIDLVFEKSSLPDADQAAAVKDAQSFVTAIRHGIVKQDPEDAAYKFYSEYQGPAFKYAKDQIKKNVDAGYTVTGEQKFSGTKVDVVKNKRSAVVSFCSDATKFFSKEVKTDKVHRTKPSVQDFASWEILMTASDSNKGLWRAKQAQVRDGAEECRS</sequence>
<feature type="region of interest" description="Disordered" evidence="1">
    <location>
        <begin position="51"/>
        <end position="90"/>
    </location>
</feature>
<dbReference type="EMBL" id="CP097289">
    <property type="protein sequence ID" value="UQT57021.1"/>
    <property type="molecule type" value="Genomic_DNA"/>
</dbReference>
<evidence type="ECO:0000313" key="2">
    <source>
        <dbReference type="EMBL" id="UQT57021.1"/>
    </source>
</evidence>
<name>A0ABY4PVN5_9ACTN</name>
<evidence type="ECO:0008006" key="4">
    <source>
        <dbReference type="Google" id="ProtNLM"/>
    </source>
</evidence>
<feature type="compositionally biased region" description="Basic and acidic residues" evidence="1">
    <location>
        <begin position="80"/>
        <end position="90"/>
    </location>
</feature>
<proteinExistence type="predicted"/>
<dbReference type="Proteomes" id="UP000829992">
    <property type="component" value="Chromosome"/>
</dbReference>
<organism evidence="2 3">
    <name type="scientific">Streptomyces durmitorensis</name>
    <dbReference type="NCBI Taxonomy" id="319947"/>
    <lineage>
        <taxon>Bacteria</taxon>
        <taxon>Bacillati</taxon>
        <taxon>Actinomycetota</taxon>
        <taxon>Actinomycetes</taxon>
        <taxon>Kitasatosporales</taxon>
        <taxon>Streptomycetaceae</taxon>
        <taxon>Streptomyces</taxon>
    </lineage>
</organism>
<keyword evidence="3" id="KW-1185">Reference proteome</keyword>
<dbReference type="RefSeq" id="WP_249588441.1">
    <property type="nucleotide sequence ID" value="NZ_BAAAQL010000037.1"/>
</dbReference>
<evidence type="ECO:0000256" key="1">
    <source>
        <dbReference type="SAM" id="MobiDB-lite"/>
    </source>
</evidence>
<reference evidence="2 3" key="1">
    <citation type="submission" date="2022-05" db="EMBL/GenBank/DDBJ databases">
        <authorList>
            <person name="Zhou X."/>
            <person name="Li K."/>
            <person name="Man Y."/>
        </authorList>
    </citation>
    <scope>NUCLEOTIDE SEQUENCE [LARGE SCALE GENOMIC DNA]</scope>
    <source>
        <strain evidence="2 3">MS405</strain>
    </source>
</reference>
<feature type="compositionally biased region" description="Basic and acidic residues" evidence="1">
    <location>
        <begin position="54"/>
        <end position="66"/>
    </location>
</feature>
<accession>A0ABY4PVN5</accession>
<evidence type="ECO:0000313" key="3">
    <source>
        <dbReference type="Proteomes" id="UP000829992"/>
    </source>
</evidence>
<protein>
    <recommendedName>
        <fullName evidence="4">Lipoprotein</fullName>
    </recommendedName>
</protein>
<gene>
    <name evidence="2" type="ORF">M4V62_19000</name>
</gene>